<evidence type="ECO:0000313" key="1">
    <source>
        <dbReference type="EMBL" id="CZT46703.1"/>
    </source>
</evidence>
<dbReference type="AlphaFoldDB" id="A0A1E1MC88"/>
<dbReference type="EMBL" id="FJVC01000259">
    <property type="protein sequence ID" value="CZT46703.1"/>
    <property type="molecule type" value="Genomic_DNA"/>
</dbReference>
<evidence type="ECO:0000313" key="2">
    <source>
        <dbReference type="Proteomes" id="UP000177625"/>
    </source>
</evidence>
<organism evidence="1 2">
    <name type="scientific">Rhynchosporium secalis</name>
    <name type="common">Barley scald fungus</name>
    <dbReference type="NCBI Taxonomy" id="38038"/>
    <lineage>
        <taxon>Eukaryota</taxon>
        <taxon>Fungi</taxon>
        <taxon>Dikarya</taxon>
        <taxon>Ascomycota</taxon>
        <taxon>Pezizomycotina</taxon>
        <taxon>Leotiomycetes</taxon>
        <taxon>Helotiales</taxon>
        <taxon>Ploettnerulaceae</taxon>
        <taxon>Rhynchosporium</taxon>
    </lineage>
</organism>
<reference evidence="2" key="1">
    <citation type="submission" date="2016-03" db="EMBL/GenBank/DDBJ databases">
        <authorList>
            <person name="Guldener U."/>
        </authorList>
    </citation>
    <scope>NUCLEOTIDE SEQUENCE [LARGE SCALE GENOMIC DNA]</scope>
</reference>
<name>A0A1E1MC88_RHYSE</name>
<accession>A0A1E1MC88</accession>
<dbReference type="Proteomes" id="UP000177625">
    <property type="component" value="Unassembled WGS sequence"/>
</dbReference>
<keyword evidence="2" id="KW-1185">Reference proteome</keyword>
<proteinExistence type="predicted"/>
<protein>
    <submittedName>
        <fullName evidence="1">Uncharacterized protein</fullName>
    </submittedName>
</protein>
<gene>
    <name evidence="1" type="ORF">RSE6_07177</name>
</gene>
<sequence length="65" mass="7176">MFSEARRAGKLEIRACAVAVVVDPTCCAGLQESKDCRIGRADQLRLARWLFNGFWGEEVDSGCRG</sequence>